<dbReference type="GO" id="GO:0006508">
    <property type="term" value="P:proteolysis"/>
    <property type="evidence" value="ECO:0007669"/>
    <property type="project" value="UniProtKB-KW"/>
</dbReference>
<dbReference type="RefSeq" id="WP_222566337.1">
    <property type="nucleotide sequence ID" value="NZ_CP019646.1"/>
</dbReference>
<name>A0A1Q2MHW3_9BACT</name>
<dbReference type="GO" id="GO:0004222">
    <property type="term" value="F:metalloendopeptidase activity"/>
    <property type="evidence" value="ECO:0007669"/>
    <property type="project" value="UniProtKB-EC"/>
</dbReference>
<dbReference type="Pfam" id="PF05193">
    <property type="entry name" value="Peptidase_M16_C"/>
    <property type="match status" value="1"/>
</dbReference>
<dbReference type="InterPro" id="IPR001431">
    <property type="entry name" value="Pept_M16_Zn_BS"/>
</dbReference>
<dbReference type="InterPro" id="IPR011249">
    <property type="entry name" value="Metalloenz_LuxS/M16"/>
</dbReference>
<feature type="domain" description="Peptidase M16 N-terminal" evidence="4">
    <location>
        <begin position="59"/>
        <end position="193"/>
    </location>
</feature>
<evidence type="ECO:0000259" key="4">
    <source>
        <dbReference type="Pfam" id="PF00675"/>
    </source>
</evidence>
<dbReference type="PANTHER" id="PTHR11851">
    <property type="entry name" value="METALLOPROTEASE"/>
    <property type="match status" value="1"/>
</dbReference>
<dbReference type="KEGG" id="pbas:SMSP2_02266"/>
<comment type="cofactor">
    <cofactor evidence="1">
        <name>Zn(2+)</name>
        <dbReference type="ChEBI" id="CHEBI:29105"/>
    </cofactor>
</comment>
<evidence type="ECO:0000313" key="6">
    <source>
        <dbReference type="EMBL" id="AQQ71887.1"/>
    </source>
</evidence>
<dbReference type="AlphaFoldDB" id="A0A1Q2MHW3"/>
<dbReference type="EMBL" id="CP019646">
    <property type="protein sequence ID" value="AQQ71887.1"/>
    <property type="molecule type" value="Genomic_DNA"/>
</dbReference>
<feature type="domain" description="Peptidase M16 C-terminal" evidence="5">
    <location>
        <begin position="212"/>
        <end position="389"/>
    </location>
</feature>
<evidence type="ECO:0000256" key="3">
    <source>
        <dbReference type="RuleBase" id="RU004447"/>
    </source>
</evidence>
<dbReference type="InterPro" id="IPR007863">
    <property type="entry name" value="Peptidase_M16_C"/>
</dbReference>
<keyword evidence="6" id="KW-0378">Hydrolase</keyword>
<reference evidence="7" key="1">
    <citation type="submission" date="2017-02" db="EMBL/GenBank/DDBJ databases">
        <title>Comparative genomics and description of representatives of a novel lineage of planctomycetes thriving in anoxic sediments.</title>
        <authorList>
            <person name="Spring S."/>
            <person name="Bunk B."/>
            <person name="Sproer C."/>
        </authorList>
    </citation>
    <scope>NUCLEOTIDE SEQUENCE [LARGE SCALE GENOMIC DNA]</scope>
    <source>
        <strain evidence="7">SM-Chi-D1</strain>
    </source>
</reference>
<keyword evidence="7" id="KW-1185">Reference proteome</keyword>
<dbReference type="PROSITE" id="PS51257">
    <property type="entry name" value="PROKAR_LIPOPROTEIN"/>
    <property type="match status" value="1"/>
</dbReference>
<keyword evidence="6" id="KW-0645">Protease</keyword>
<evidence type="ECO:0000313" key="7">
    <source>
        <dbReference type="Proteomes" id="UP000188181"/>
    </source>
</evidence>
<proteinExistence type="inferred from homology"/>
<organism evidence="6 7">
    <name type="scientific">Limihaloglobus sulfuriphilus</name>
    <dbReference type="NCBI Taxonomy" id="1851148"/>
    <lineage>
        <taxon>Bacteria</taxon>
        <taxon>Pseudomonadati</taxon>
        <taxon>Planctomycetota</taxon>
        <taxon>Phycisphaerae</taxon>
        <taxon>Sedimentisphaerales</taxon>
        <taxon>Sedimentisphaeraceae</taxon>
        <taxon>Limihaloglobus</taxon>
    </lineage>
</organism>
<dbReference type="InterPro" id="IPR011765">
    <property type="entry name" value="Pept_M16_N"/>
</dbReference>
<dbReference type="EC" id="3.4.24.55" evidence="6"/>
<comment type="similarity">
    <text evidence="2 3">Belongs to the peptidase M16 family.</text>
</comment>
<dbReference type="InterPro" id="IPR050361">
    <property type="entry name" value="MPP/UQCRC_Complex"/>
</dbReference>
<dbReference type="PROSITE" id="PS00143">
    <property type="entry name" value="INSULINASE"/>
    <property type="match status" value="1"/>
</dbReference>
<dbReference type="Gene3D" id="3.30.830.10">
    <property type="entry name" value="Metalloenzyme, LuxS/M16 peptidase-like"/>
    <property type="match status" value="2"/>
</dbReference>
<gene>
    <name evidence="6" type="primary">ptrA_2</name>
    <name evidence="6" type="ORF">SMSP2_02266</name>
</gene>
<protein>
    <submittedName>
        <fullName evidence="6">Protease 3</fullName>
        <ecNumber evidence="6">3.4.24.55</ecNumber>
    </submittedName>
</protein>
<evidence type="ECO:0000259" key="5">
    <source>
        <dbReference type="Pfam" id="PF05193"/>
    </source>
</evidence>
<dbReference type="SUPFAM" id="SSF63411">
    <property type="entry name" value="LuxS/MPP-like metallohydrolase"/>
    <property type="match status" value="2"/>
</dbReference>
<accession>A0A1Q2MHW3</accession>
<dbReference type="Proteomes" id="UP000188181">
    <property type="component" value="Chromosome"/>
</dbReference>
<dbReference type="GO" id="GO:0046872">
    <property type="term" value="F:metal ion binding"/>
    <property type="evidence" value="ECO:0007669"/>
    <property type="project" value="InterPro"/>
</dbReference>
<sequence>MNNIIIKCCIVLTAMNGLFGCAARQREFDIPARIEPLSVDLESGRFNISQHSLSNGLQVLIAEKPSAPVVSVQVWYRVGNADETDGIRGMAHLLEHMMFRGSKNYPDQQHARLINSVGGTCNAYTSDEMTVYWQRLPSNKLEQALKLEADRMKSLNLAAGTFETERAVVLEEYRMRVENDPTGRMEQSVRKLLFAGHPYETGPIGTYKDVSDITLEQCRDFYDKYCCPNNAVLVIVGDVETAEALRLTQKHFGSAPRGKTPPRNIPQVNPLHVPQESRSTTELPVPVTVLAVYTDGLQSRESLAAEIIFKSLAGGKSGRMWKRLVAEKKIAEYFAGVNIQGGNNGIMFFGAVSLPFLEDKCRRAMLDEIELVKKDGLSEFEFIKARNQMYAEMIFSRLNANETAGRIGESELLRGGYEKFYELITRVESLTQEDIKHAAEKYFTPENIKTVYFEPEKGMFIAEVAGFFKSIFY</sequence>
<dbReference type="STRING" id="1851148.SMSP2_02266"/>
<evidence type="ECO:0000256" key="2">
    <source>
        <dbReference type="ARBA" id="ARBA00007261"/>
    </source>
</evidence>
<dbReference type="Pfam" id="PF00675">
    <property type="entry name" value="Peptidase_M16"/>
    <property type="match status" value="1"/>
</dbReference>
<dbReference type="PANTHER" id="PTHR11851:SF49">
    <property type="entry name" value="MITOCHONDRIAL-PROCESSING PEPTIDASE SUBUNIT ALPHA"/>
    <property type="match status" value="1"/>
</dbReference>
<evidence type="ECO:0000256" key="1">
    <source>
        <dbReference type="ARBA" id="ARBA00001947"/>
    </source>
</evidence>